<organism evidence="2 3">
    <name type="scientific">Vairimorpha apis BRL 01</name>
    <dbReference type="NCBI Taxonomy" id="1037528"/>
    <lineage>
        <taxon>Eukaryota</taxon>
        <taxon>Fungi</taxon>
        <taxon>Fungi incertae sedis</taxon>
        <taxon>Microsporidia</taxon>
        <taxon>Nosematidae</taxon>
        <taxon>Vairimorpha</taxon>
    </lineage>
</organism>
<gene>
    <name evidence="2" type="ORF">NAPIS_ORF01906</name>
</gene>
<protein>
    <recommendedName>
        <fullName evidence="4">Fam-b protein</fullName>
    </recommendedName>
</protein>
<name>T0KZ39_9MICR</name>
<dbReference type="Proteomes" id="UP000053780">
    <property type="component" value="Unassembled WGS sequence"/>
</dbReference>
<keyword evidence="1" id="KW-0732">Signal</keyword>
<evidence type="ECO:0008006" key="4">
    <source>
        <dbReference type="Google" id="ProtNLM"/>
    </source>
</evidence>
<accession>T0KZ39</accession>
<keyword evidence="3" id="KW-1185">Reference proteome</keyword>
<feature type="signal peptide" evidence="1">
    <location>
        <begin position="1"/>
        <end position="21"/>
    </location>
</feature>
<dbReference type="EMBL" id="KE647277">
    <property type="protein sequence ID" value="EQB60532.1"/>
    <property type="molecule type" value="Genomic_DNA"/>
</dbReference>
<feature type="chain" id="PRO_5004566516" description="Fam-b protein" evidence="1">
    <location>
        <begin position="22"/>
        <end position="121"/>
    </location>
</feature>
<proteinExistence type="predicted"/>
<evidence type="ECO:0000256" key="1">
    <source>
        <dbReference type="SAM" id="SignalP"/>
    </source>
</evidence>
<reference evidence="2 3" key="1">
    <citation type="journal article" date="2013" name="BMC Genomics">
        <title>Genome sequencing and comparative genomics of honey bee microsporidia, Nosema apis reveal novel insights into host-parasite interactions.</title>
        <authorList>
            <person name="Chen Yp."/>
            <person name="Pettis J.S."/>
            <person name="Zhao Y."/>
            <person name="Liu X."/>
            <person name="Tallon L.J."/>
            <person name="Sadzewicz L.D."/>
            <person name="Li R."/>
            <person name="Zheng H."/>
            <person name="Huang S."/>
            <person name="Zhang X."/>
            <person name="Hamilton M.C."/>
            <person name="Pernal S.F."/>
            <person name="Melathopoulos A.P."/>
            <person name="Yan X."/>
            <person name="Evans J.D."/>
        </authorList>
    </citation>
    <scope>NUCLEOTIDE SEQUENCE [LARGE SCALE GENOMIC DNA]</scope>
    <source>
        <strain evidence="2 3">BRL 01</strain>
    </source>
</reference>
<dbReference type="HOGENOM" id="CLU_2038712_0_0_1"/>
<evidence type="ECO:0000313" key="2">
    <source>
        <dbReference type="EMBL" id="EQB60532.1"/>
    </source>
</evidence>
<evidence type="ECO:0000313" key="3">
    <source>
        <dbReference type="Proteomes" id="UP000053780"/>
    </source>
</evidence>
<sequence length="121" mass="14152">MNKISKLILTLFIIRCMNIKSDKNTISIQIKNKSNTKRSLLNEQNLNKSKFLYDQSEHNTLSSSNENKNNEIHELTVFTNEIKDKHNTLSFNNENINNVIQKLTLFTNEINNIKDKNTKKL</sequence>
<dbReference type="AlphaFoldDB" id="T0KZ39"/>
<dbReference type="VEuPathDB" id="MicrosporidiaDB:NAPIS_ORF01906"/>